<dbReference type="OrthoDB" id="92877at2"/>
<gene>
    <name evidence="2" type="ORF">SAMN04488700_1320</name>
</gene>
<dbReference type="AlphaFoldDB" id="A0A1X7N3L6"/>
<dbReference type="Proteomes" id="UP000193435">
    <property type="component" value="Unassembled WGS sequence"/>
</dbReference>
<evidence type="ECO:0000259" key="1">
    <source>
        <dbReference type="PROSITE" id="PS50994"/>
    </source>
</evidence>
<evidence type="ECO:0000313" key="2">
    <source>
        <dbReference type="EMBL" id="SMH31899.1"/>
    </source>
</evidence>
<proteinExistence type="predicted"/>
<dbReference type="SUPFAM" id="SSF53098">
    <property type="entry name" value="Ribonuclease H-like"/>
    <property type="match status" value="1"/>
</dbReference>
<protein>
    <submittedName>
        <fullName evidence="2">Transposase</fullName>
    </submittedName>
</protein>
<evidence type="ECO:0000313" key="3">
    <source>
        <dbReference type="Proteomes" id="UP000193435"/>
    </source>
</evidence>
<dbReference type="GO" id="GO:0015074">
    <property type="term" value="P:DNA integration"/>
    <property type="evidence" value="ECO:0007669"/>
    <property type="project" value="InterPro"/>
</dbReference>
<dbReference type="PANTHER" id="PTHR35004:SF7">
    <property type="entry name" value="INTEGRASE PROTEIN"/>
    <property type="match status" value="1"/>
</dbReference>
<dbReference type="EMBL" id="FXBJ01000002">
    <property type="protein sequence ID" value="SMH31899.1"/>
    <property type="molecule type" value="Genomic_DNA"/>
</dbReference>
<dbReference type="InterPro" id="IPR001584">
    <property type="entry name" value="Integrase_cat-core"/>
</dbReference>
<dbReference type="STRING" id="1073423.SAMN04488700_1320"/>
<dbReference type="InterPro" id="IPR012337">
    <property type="entry name" value="RNaseH-like_sf"/>
</dbReference>
<dbReference type="GO" id="GO:0003676">
    <property type="term" value="F:nucleic acid binding"/>
    <property type="evidence" value="ECO:0007669"/>
    <property type="project" value="InterPro"/>
</dbReference>
<feature type="domain" description="Integrase catalytic" evidence="1">
    <location>
        <begin position="124"/>
        <end position="314"/>
    </location>
</feature>
<organism evidence="2 3">
    <name type="scientific">Carnobacterium iners</name>
    <dbReference type="NCBI Taxonomy" id="1073423"/>
    <lineage>
        <taxon>Bacteria</taxon>
        <taxon>Bacillati</taxon>
        <taxon>Bacillota</taxon>
        <taxon>Bacilli</taxon>
        <taxon>Lactobacillales</taxon>
        <taxon>Carnobacteriaceae</taxon>
        <taxon>Carnobacterium</taxon>
    </lineage>
</organism>
<dbReference type="InterPro" id="IPR036397">
    <property type="entry name" value="RNaseH_sf"/>
</dbReference>
<sequence>MLTMTDINTIKNLRNNHGHSVNKIRKDLKINWRTAKKYADGDQVPSETIRLKKGMMYEEKWGDIVSSWLAEDARLTKKKRRTNTQFHKELKEIGFNGSYRTVCMFVQEWHVTHVDGGVDNGFERLEHPPADAQLDFGTMEVEHKGEFKDVKALVMTFPYSNAGFAVALPSENQECLLIGMKQLFVQAGGVPKNIRIDNMSTAVKKTKSKFEKAQLTDGFQQFANHYGFNTQVCNPRSGNEKGSVENKVGYVRYNFFPTAPRMIDYKSLNKDLYTQLIKDRNRQHYEKNSLIEELWTDEAQALWALPETDYPVRRELIVTTNKYNEILLDNTKTHISRARNHSLLTAYLTWDKYKIVSGNGEIIGEGDRPYMGNSRRIPWEIIMKDWRRKLSTIHYSRYWKYLPGRIQHYLNTDDLHMLYDRVSEISSLLAHNDMATINERFFELIGKQAEDSDPYQVSWSAYDKLTKRAN</sequence>
<name>A0A1X7N3L6_9LACT</name>
<dbReference type="PANTHER" id="PTHR35004">
    <property type="entry name" value="TRANSPOSASE RV3428C-RELATED"/>
    <property type="match status" value="1"/>
</dbReference>
<reference evidence="2 3" key="1">
    <citation type="submission" date="2017-04" db="EMBL/GenBank/DDBJ databases">
        <authorList>
            <person name="Afonso C.L."/>
            <person name="Miller P.J."/>
            <person name="Scott M.A."/>
            <person name="Spackman E."/>
            <person name="Goraichik I."/>
            <person name="Dimitrov K.M."/>
            <person name="Suarez D.L."/>
            <person name="Swayne D.E."/>
        </authorList>
    </citation>
    <scope>NUCLEOTIDE SEQUENCE [LARGE SCALE GENOMIC DNA]</scope>
    <source>
        <strain evidence="2 3">LMG26642</strain>
    </source>
</reference>
<dbReference type="PROSITE" id="PS50994">
    <property type="entry name" value="INTEGRASE"/>
    <property type="match status" value="1"/>
</dbReference>
<accession>A0A1X7N3L6</accession>
<dbReference type="Gene3D" id="3.30.420.10">
    <property type="entry name" value="Ribonuclease H-like superfamily/Ribonuclease H"/>
    <property type="match status" value="1"/>
</dbReference>
<keyword evidence="3" id="KW-1185">Reference proteome</keyword>
<dbReference type="NCBIfam" id="NF033546">
    <property type="entry name" value="transpos_IS21"/>
    <property type="match status" value="1"/>
</dbReference>
<dbReference type="RefSeq" id="WP_085559493.1">
    <property type="nucleotide sequence ID" value="NZ_FXBJ01000002.1"/>
</dbReference>